<dbReference type="SUPFAM" id="SSF56784">
    <property type="entry name" value="HAD-like"/>
    <property type="match status" value="1"/>
</dbReference>
<name>A0A2I1NC95_9BACT</name>
<dbReference type="Gene3D" id="3.40.1110.10">
    <property type="entry name" value="Calcium-transporting ATPase, cytoplasmic domain N"/>
    <property type="match status" value="1"/>
</dbReference>
<dbReference type="InterPro" id="IPR027256">
    <property type="entry name" value="P-typ_ATPase_IB"/>
</dbReference>
<keyword evidence="7 10" id="KW-0472">Membrane</keyword>
<dbReference type="InterPro" id="IPR023299">
    <property type="entry name" value="ATPase_P-typ_cyto_dom_N"/>
</dbReference>
<feature type="domain" description="P-type ATPase A" evidence="11">
    <location>
        <begin position="217"/>
        <end position="316"/>
    </location>
</feature>
<evidence type="ECO:0000256" key="4">
    <source>
        <dbReference type="ARBA" id="ARBA00022692"/>
    </source>
</evidence>
<accession>A0A2I1NC95</accession>
<dbReference type="InterPro" id="IPR018303">
    <property type="entry name" value="ATPase_P-typ_P_site"/>
</dbReference>
<dbReference type="EMBL" id="PKHU01000001">
    <property type="protein sequence ID" value="PKZ30014.1"/>
    <property type="molecule type" value="Genomic_DNA"/>
</dbReference>
<keyword evidence="10" id="KW-0067">ATP-binding</keyword>
<dbReference type="InterPro" id="IPR036412">
    <property type="entry name" value="HAD-like_sf"/>
</dbReference>
<dbReference type="InterPro" id="IPR001757">
    <property type="entry name" value="P_typ_ATPase"/>
</dbReference>
<protein>
    <recommendedName>
        <fullName evidence="8">P-type Zn(2+) transporter</fullName>
        <ecNumber evidence="8">7.2.2.12</ecNumber>
    </recommendedName>
</protein>
<dbReference type="Proteomes" id="UP000234639">
    <property type="component" value="Unassembled WGS sequence"/>
</dbReference>
<dbReference type="RefSeq" id="WP_101636499.1">
    <property type="nucleotide sequence ID" value="NZ_CAMPWA010000003.1"/>
</dbReference>
<evidence type="ECO:0000256" key="7">
    <source>
        <dbReference type="ARBA" id="ARBA00023136"/>
    </source>
</evidence>
<dbReference type="EC" id="7.2.2.12" evidence="8"/>
<dbReference type="GO" id="GO:0005524">
    <property type="term" value="F:ATP binding"/>
    <property type="evidence" value="ECO:0007669"/>
    <property type="project" value="UniProtKB-UniRule"/>
</dbReference>
<dbReference type="InterPro" id="IPR051014">
    <property type="entry name" value="Cation_Transport_ATPase_IB"/>
</dbReference>
<dbReference type="NCBIfam" id="TIGR01525">
    <property type="entry name" value="ATPase-IB_hvy"/>
    <property type="match status" value="1"/>
</dbReference>
<evidence type="ECO:0000256" key="1">
    <source>
        <dbReference type="ARBA" id="ARBA00004196"/>
    </source>
</evidence>
<dbReference type="GO" id="GO:0015086">
    <property type="term" value="F:cadmium ion transmembrane transporter activity"/>
    <property type="evidence" value="ECO:0007669"/>
    <property type="project" value="TreeGrafter"/>
</dbReference>
<evidence type="ECO:0000256" key="2">
    <source>
        <dbReference type="ARBA" id="ARBA00004370"/>
    </source>
</evidence>
<feature type="transmembrane region" description="Helical" evidence="10">
    <location>
        <begin position="672"/>
        <end position="701"/>
    </location>
</feature>
<keyword evidence="6 10" id="KW-1133">Transmembrane helix</keyword>
<evidence type="ECO:0000256" key="10">
    <source>
        <dbReference type="RuleBase" id="RU362081"/>
    </source>
</evidence>
<evidence type="ECO:0000313" key="12">
    <source>
        <dbReference type="EMBL" id="PKZ30014.1"/>
    </source>
</evidence>
<dbReference type="Pfam" id="PF00702">
    <property type="entry name" value="Hydrolase"/>
    <property type="match status" value="1"/>
</dbReference>
<keyword evidence="5" id="KW-1278">Translocase</keyword>
<dbReference type="PROSITE" id="PS00154">
    <property type="entry name" value="ATPASE_E1_E2"/>
    <property type="match status" value="1"/>
</dbReference>
<dbReference type="InterPro" id="IPR044492">
    <property type="entry name" value="P_typ_ATPase_HD_dom"/>
</dbReference>
<comment type="catalytic activity">
    <reaction evidence="9">
        <text>Zn(2+)(in) + ATP + H2O = Zn(2+)(out) + ADP + phosphate + H(+)</text>
        <dbReference type="Rhea" id="RHEA:20621"/>
        <dbReference type="ChEBI" id="CHEBI:15377"/>
        <dbReference type="ChEBI" id="CHEBI:15378"/>
        <dbReference type="ChEBI" id="CHEBI:29105"/>
        <dbReference type="ChEBI" id="CHEBI:30616"/>
        <dbReference type="ChEBI" id="CHEBI:43474"/>
        <dbReference type="ChEBI" id="CHEBI:456216"/>
        <dbReference type="EC" id="7.2.2.12"/>
    </reaction>
</comment>
<dbReference type="AlphaFoldDB" id="A0A2I1NC95"/>
<dbReference type="GO" id="GO:0016887">
    <property type="term" value="F:ATP hydrolysis activity"/>
    <property type="evidence" value="ECO:0007669"/>
    <property type="project" value="InterPro"/>
</dbReference>
<dbReference type="PANTHER" id="PTHR48085:SF5">
    <property type="entry name" value="CADMIUM_ZINC-TRANSPORTING ATPASE HMA4-RELATED"/>
    <property type="match status" value="1"/>
</dbReference>
<evidence type="ECO:0000259" key="11">
    <source>
        <dbReference type="Pfam" id="PF00122"/>
    </source>
</evidence>
<feature type="transmembrane region" description="Helical" evidence="10">
    <location>
        <begin position="107"/>
        <end position="127"/>
    </location>
</feature>
<keyword evidence="10" id="KW-0479">Metal-binding</keyword>
<dbReference type="Gene3D" id="3.40.50.1000">
    <property type="entry name" value="HAD superfamily/HAD-like"/>
    <property type="match status" value="1"/>
</dbReference>
<feature type="transmembrane region" description="Helical" evidence="10">
    <location>
        <begin position="163"/>
        <end position="192"/>
    </location>
</feature>
<dbReference type="InterPro" id="IPR023214">
    <property type="entry name" value="HAD_sf"/>
</dbReference>
<dbReference type="Pfam" id="PF00122">
    <property type="entry name" value="E1-E2_ATPase"/>
    <property type="match status" value="1"/>
</dbReference>
<dbReference type="PRINTS" id="PR00119">
    <property type="entry name" value="CATATPASE"/>
</dbReference>
<dbReference type="SUPFAM" id="SSF81653">
    <property type="entry name" value="Calcium ATPase, transduction domain A"/>
    <property type="match status" value="1"/>
</dbReference>
<reference evidence="12 13" key="1">
    <citation type="submission" date="2017-12" db="EMBL/GenBank/DDBJ databases">
        <title>Phylogenetic diversity of female urinary microbiome.</title>
        <authorList>
            <person name="Thomas-White K."/>
            <person name="Wolfe A.J."/>
        </authorList>
    </citation>
    <scope>NUCLEOTIDE SEQUENCE [LARGE SCALE GENOMIC DNA]</scope>
    <source>
        <strain evidence="12 13">UMB0112</strain>
    </source>
</reference>
<evidence type="ECO:0000256" key="3">
    <source>
        <dbReference type="ARBA" id="ARBA00006024"/>
    </source>
</evidence>
<dbReference type="Gene3D" id="2.70.150.10">
    <property type="entry name" value="Calcium-transporting ATPase, cytoplasmic transduction domain A"/>
    <property type="match status" value="1"/>
</dbReference>
<dbReference type="PANTHER" id="PTHR48085">
    <property type="entry name" value="CADMIUM/ZINC-TRANSPORTING ATPASE HMA2-RELATED"/>
    <property type="match status" value="1"/>
</dbReference>
<dbReference type="SFLD" id="SFLDS00003">
    <property type="entry name" value="Haloacid_Dehalogenase"/>
    <property type="match status" value="1"/>
</dbReference>
<comment type="caution">
    <text evidence="12">The sequence shown here is derived from an EMBL/GenBank/DDBJ whole genome shotgun (WGS) entry which is preliminary data.</text>
</comment>
<dbReference type="GO" id="GO:0046872">
    <property type="term" value="F:metal ion binding"/>
    <property type="evidence" value="ECO:0007669"/>
    <property type="project" value="UniProtKB-KW"/>
</dbReference>
<evidence type="ECO:0000256" key="9">
    <source>
        <dbReference type="ARBA" id="ARBA00047308"/>
    </source>
</evidence>
<evidence type="ECO:0000256" key="8">
    <source>
        <dbReference type="ARBA" id="ARBA00039097"/>
    </source>
</evidence>
<dbReference type="SFLD" id="SFLDG00002">
    <property type="entry name" value="C1.7:_P-type_atpase_like"/>
    <property type="match status" value="1"/>
</dbReference>
<proteinExistence type="inferred from homology"/>
<dbReference type="SFLD" id="SFLDF00027">
    <property type="entry name" value="p-type_atpase"/>
    <property type="match status" value="1"/>
</dbReference>
<keyword evidence="10" id="KW-1003">Cell membrane</keyword>
<organism evidence="12 13">
    <name type="scientific">Campylobacter ureolyticus</name>
    <dbReference type="NCBI Taxonomy" id="827"/>
    <lineage>
        <taxon>Bacteria</taxon>
        <taxon>Pseudomonadati</taxon>
        <taxon>Campylobacterota</taxon>
        <taxon>Epsilonproteobacteria</taxon>
        <taxon>Campylobacterales</taxon>
        <taxon>Campylobacteraceae</taxon>
        <taxon>Campylobacter</taxon>
    </lineage>
</organism>
<evidence type="ECO:0000313" key="13">
    <source>
        <dbReference type="Proteomes" id="UP000234639"/>
    </source>
</evidence>
<dbReference type="InterPro" id="IPR008250">
    <property type="entry name" value="ATPase_P-typ_transduc_dom_A_sf"/>
</dbReference>
<comment type="caution">
    <text evidence="10">Lacks conserved residue(s) required for the propagation of feature annotation.</text>
</comment>
<comment type="similarity">
    <text evidence="3 10">Belongs to the cation transport ATPase (P-type) (TC 3.A.3) family. Type IB subfamily.</text>
</comment>
<dbReference type="GO" id="GO:0030313">
    <property type="term" value="C:cell envelope"/>
    <property type="evidence" value="ECO:0007669"/>
    <property type="project" value="UniProtKB-SubCell"/>
</dbReference>
<sequence>MSIVIKSNLKDRVRLKSDLFTNKNEDFINQILEDKVIDLRFNLACNSLIIKFNSLEISLNDILDLLYEYFKISSNLPKQKIENSLKTCSECLVCKKTHSKKTWRRKVYEIVGLSVVAVVVFVKEHILATPFSAISNIALGSLSVVAALPLLNEAKNDILNKKFSLETFMAFSLLLAIFGGEIAAAFEVIYILRASRLFEEYTAQKSRIAIKNLIKMDVKQVYVLNGDIEIQTNLEDVKKGDIVVCVNGEKICVDGEVVYGEGYVDESIINGYSQAIYKKIGSSVFANTTLNDGKIHIKVNAVGNETYISRVINDVEKYLSLKSTSEIEADRLAKKVLKLGSFMTVATLFLTGSFTNAFSVMIIMSCPCATILAASSAVSSAIASAAKNGILIKGGEHLEKMSKADIVCFDKTGTLTTNTPVVLSHVTKLDEDEFFQVLSNLEYKNTHPIAKAVSRYCQNLGFKPISSSNSCSVVGLGVMGEFNDNKYLLGNKKFMVDNSIRLPYNSNFLKNNEHATIIFLAKNSKFVGCLSISHEIRDGSKEAILELKKRDVKKIVLLTGDDELVVNEFAKEFEFDAVYPNLMPDEKANLVNSFSKKGVTLMIGDGVNDTLAMSRADISVSFASGGSEAAIEVSNIAITNSDPKDIIKLFDLSNLALKKANQNYKIGTLTNILGSILAMFGIITPAAAGLIHLAHTGAILYNSSKVKI</sequence>
<keyword evidence="4 10" id="KW-0812">Transmembrane</keyword>
<dbReference type="InterPro" id="IPR059000">
    <property type="entry name" value="ATPase_P-type_domA"/>
</dbReference>
<keyword evidence="10" id="KW-0547">Nucleotide-binding</keyword>
<comment type="subcellular location">
    <subcellularLocation>
        <location evidence="1">Cell envelope</location>
    </subcellularLocation>
    <subcellularLocation>
        <location evidence="10">Cell membrane</location>
    </subcellularLocation>
    <subcellularLocation>
        <location evidence="2">Membrane</location>
    </subcellularLocation>
</comment>
<dbReference type="GO" id="GO:0016463">
    <property type="term" value="F:P-type zinc transporter activity"/>
    <property type="evidence" value="ECO:0007669"/>
    <property type="project" value="UniProtKB-EC"/>
</dbReference>
<evidence type="ECO:0000256" key="6">
    <source>
        <dbReference type="ARBA" id="ARBA00022989"/>
    </source>
</evidence>
<evidence type="ECO:0000256" key="5">
    <source>
        <dbReference type="ARBA" id="ARBA00022967"/>
    </source>
</evidence>
<dbReference type="NCBIfam" id="TIGR01494">
    <property type="entry name" value="ATPase_P-type"/>
    <property type="match status" value="1"/>
</dbReference>
<gene>
    <name evidence="12" type="ORF">CYJ41_00815</name>
</gene>
<dbReference type="GO" id="GO:0005886">
    <property type="term" value="C:plasma membrane"/>
    <property type="evidence" value="ECO:0007669"/>
    <property type="project" value="UniProtKB-SubCell"/>
</dbReference>